<dbReference type="Gene3D" id="1.10.840.10">
    <property type="entry name" value="Ras guanine-nucleotide exchange factors catalytic domain"/>
    <property type="match status" value="1"/>
</dbReference>
<proteinExistence type="predicted"/>
<organism evidence="2 3">
    <name type="scientific">Cirrhinus mrigala</name>
    <name type="common">Mrigala</name>
    <dbReference type="NCBI Taxonomy" id="683832"/>
    <lineage>
        <taxon>Eukaryota</taxon>
        <taxon>Metazoa</taxon>
        <taxon>Chordata</taxon>
        <taxon>Craniata</taxon>
        <taxon>Vertebrata</taxon>
        <taxon>Euteleostomi</taxon>
        <taxon>Actinopterygii</taxon>
        <taxon>Neopterygii</taxon>
        <taxon>Teleostei</taxon>
        <taxon>Ostariophysi</taxon>
        <taxon>Cypriniformes</taxon>
        <taxon>Cyprinidae</taxon>
        <taxon>Labeoninae</taxon>
        <taxon>Labeonini</taxon>
        <taxon>Cirrhinus</taxon>
    </lineage>
</organism>
<name>A0ABD0PFL4_CIRMR</name>
<dbReference type="InterPro" id="IPR001895">
    <property type="entry name" value="RASGEF_cat_dom"/>
</dbReference>
<feature type="domain" description="Ras-GEF" evidence="1">
    <location>
        <begin position="16"/>
        <end position="56"/>
    </location>
</feature>
<evidence type="ECO:0000313" key="3">
    <source>
        <dbReference type="Proteomes" id="UP001529510"/>
    </source>
</evidence>
<reference evidence="2 3" key="1">
    <citation type="submission" date="2024-05" db="EMBL/GenBank/DDBJ databases">
        <title>Genome sequencing and assembly of Indian major carp, Cirrhinus mrigala (Hamilton, 1822).</title>
        <authorList>
            <person name="Mohindra V."/>
            <person name="Chowdhury L.M."/>
            <person name="Lal K."/>
            <person name="Jena J.K."/>
        </authorList>
    </citation>
    <scope>NUCLEOTIDE SEQUENCE [LARGE SCALE GENOMIC DNA]</scope>
    <source>
        <strain evidence="2">CM1030</strain>
        <tissue evidence="2">Blood</tissue>
    </source>
</reference>
<dbReference type="InterPro" id="IPR036964">
    <property type="entry name" value="RASGEF_cat_dom_sf"/>
</dbReference>
<dbReference type="SUPFAM" id="SSF48366">
    <property type="entry name" value="Ras GEF"/>
    <property type="match status" value="1"/>
</dbReference>
<dbReference type="Proteomes" id="UP001529510">
    <property type="component" value="Unassembled WGS sequence"/>
</dbReference>
<evidence type="ECO:0000313" key="2">
    <source>
        <dbReference type="EMBL" id="KAL0172587.1"/>
    </source>
</evidence>
<sequence>MVYFTLSRDTSVGHTVALEQLLQRCNETQQWVMTEVLLCPTLCKRVQLFKKYIKIAA</sequence>
<feature type="non-terminal residue" evidence="2">
    <location>
        <position position="57"/>
    </location>
</feature>
<gene>
    <name evidence="2" type="ORF">M9458_032898</name>
</gene>
<dbReference type="AlphaFoldDB" id="A0ABD0PFL4"/>
<dbReference type="Pfam" id="PF00617">
    <property type="entry name" value="RasGEF"/>
    <property type="match status" value="1"/>
</dbReference>
<comment type="caution">
    <text evidence="2">The sequence shown here is derived from an EMBL/GenBank/DDBJ whole genome shotgun (WGS) entry which is preliminary data.</text>
</comment>
<protein>
    <recommendedName>
        <fullName evidence="1">Ras-GEF domain-containing protein</fullName>
    </recommendedName>
</protein>
<accession>A0ABD0PFL4</accession>
<evidence type="ECO:0000259" key="1">
    <source>
        <dbReference type="Pfam" id="PF00617"/>
    </source>
</evidence>
<keyword evidence="3" id="KW-1185">Reference proteome</keyword>
<dbReference type="InterPro" id="IPR023578">
    <property type="entry name" value="Ras_GEF_dom_sf"/>
</dbReference>
<dbReference type="EMBL" id="JAMKFB020000016">
    <property type="protein sequence ID" value="KAL0172587.1"/>
    <property type="molecule type" value="Genomic_DNA"/>
</dbReference>